<gene>
    <name evidence="10" type="ORF">M0811_05893</name>
</gene>
<dbReference type="InterPro" id="IPR041569">
    <property type="entry name" value="AAA_lid_3"/>
</dbReference>
<dbReference type="InterPro" id="IPR003959">
    <property type="entry name" value="ATPase_AAA_core"/>
</dbReference>
<feature type="coiled-coil region" evidence="7">
    <location>
        <begin position="139"/>
        <end position="166"/>
    </location>
</feature>
<name>A0A9Q0LRH3_ANAIG</name>
<evidence type="ECO:0000256" key="4">
    <source>
        <dbReference type="ARBA" id="ARBA00022840"/>
    </source>
</evidence>
<evidence type="ECO:0000256" key="7">
    <source>
        <dbReference type="SAM" id="Coils"/>
    </source>
</evidence>
<keyword evidence="5 7" id="KW-0175">Coiled coil</keyword>
<dbReference type="SMART" id="SM00382">
    <property type="entry name" value="AAA"/>
    <property type="match status" value="1"/>
</dbReference>
<keyword evidence="11" id="KW-1185">Reference proteome</keyword>
<dbReference type="PROSITE" id="PS00674">
    <property type="entry name" value="AAA"/>
    <property type="match status" value="1"/>
</dbReference>
<feature type="compositionally biased region" description="Basic and acidic residues" evidence="8">
    <location>
        <begin position="9"/>
        <end position="26"/>
    </location>
</feature>
<dbReference type="GO" id="GO:0016887">
    <property type="term" value="F:ATP hydrolysis activity"/>
    <property type="evidence" value="ECO:0007669"/>
    <property type="project" value="InterPro"/>
</dbReference>
<dbReference type="Proteomes" id="UP001149090">
    <property type="component" value="Unassembled WGS sequence"/>
</dbReference>
<evidence type="ECO:0000256" key="8">
    <source>
        <dbReference type="SAM" id="MobiDB-lite"/>
    </source>
</evidence>
<comment type="caution">
    <text evidence="10">The sequence shown here is derived from an EMBL/GenBank/DDBJ whole genome shotgun (WGS) entry which is preliminary data.</text>
</comment>
<dbReference type="Gene3D" id="1.10.8.60">
    <property type="match status" value="1"/>
</dbReference>
<dbReference type="InterPro" id="IPR003960">
    <property type="entry name" value="ATPase_AAA_CS"/>
</dbReference>
<dbReference type="Gene3D" id="3.40.50.300">
    <property type="entry name" value="P-loop containing nucleotide triphosphate hydrolases"/>
    <property type="match status" value="1"/>
</dbReference>
<dbReference type="InterPro" id="IPR051701">
    <property type="entry name" value="Mito_OM_Translocase_MSP1"/>
</dbReference>
<evidence type="ECO:0000313" key="10">
    <source>
        <dbReference type="EMBL" id="KAJ5077371.1"/>
    </source>
</evidence>
<dbReference type="SUPFAM" id="SSF52540">
    <property type="entry name" value="P-loop containing nucleoside triphosphate hydrolases"/>
    <property type="match status" value="1"/>
</dbReference>
<evidence type="ECO:0000256" key="5">
    <source>
        <dbReference type="ARBA" id="ARBA00023054"/>
    </source>
</evidence>
<reference evidence="10" key="1">
    <citation type="submission" date="2022-10" db="EMBL/GenBank/DDBJ databases">
        <title>Novel sulphate-reducing endosymbionts in the free-living metamonad Anaeramoeba.</title>
        <authorList>
            <person name="Jerlstrom-Hultqvist J."/>
            <person name="Cepicka I."/>
            <person name="Gallot-Lavallee L."/>
            <person name="Salas-Leiva D."/>
            <person name="Curtis B.A."/>
            <person name="Zahonova K."/>
            <person name="Pipaliya S."/>
            <person name="Dacks J."/>
            <person name="Roger A.J."/>
        </authorList>
    </citation>
    <scope>NUCLEOTIDE SEQUENCE</scope>
    <source>
        <strain evidence="10">BMAN</strain>
    </source>
</reference>
<dbReference type="PANTHER" id="PTHR45644">
    <property type="entry name" value="AAA ATPASE, PUTATIVE (AFU_ORTHOLOGUE AFUA_2G12920)-RELATED-RELATED"/>
    <property type="match status" value="1"/>
</dbReference>
<protein>
    <submittedName>
        <fullName evidence="10">Aaa atpase</fullName>
    </submittedName>
</protein>
<dbReference type="Pfam" id="PF17862">
    <property type="entry name" value="AAA_lid_3"/>
    <property type="match status" value="1"/>
</dbReference>
<evidence type="ECO:0000256" key="3">
    <source>
        <dbReference type="ARBA" id="ARBA00022787"/>
    </source>
</evidence>
<accession>A0A9Q0LRH3</accession>
<dbReference type="FunFam" id="3.40.50.300:FF:001025">
    <property type="entry name" value="ATPase family, AAA domain-containing 2B"/>
    <property type="match status" value="1"/>
</dbReference>
<dbReference type="GO" id="GO:0005741">
    <property type="term" value="C:mitochondrial outer membrane"/>
    <property type="evidence" value="ECO:0007669"/>
    <property type="project" value="UniProtKB-SubCell"/>
</dbReference>
<evidence type="ECO:0000256" key="6">
    <source>
        <dbReference type="ARBA" id="ARBA00023128"/>
    </source>
</evidence>
<dbReference type="PANTHER" id="PTHR45644:SF3">
    <property type="entry name" value="FI08533P-RELATED"/>
    <property type="match status" value="1"/>
</dbReference>
<evidence type="ECO:0000259" key="9">
    <source>
        <dbReference type="SMART" id="SM00382"/>
    </source>
</evidence>
<feature type="region of interest" description="Disordered" evidence="8">
    <location>
        <begin position="268"/>
        <end position="299"/>
    </location>
</feature>
<organism evidence="10 11">
    <name type="scientific">Anaeramoeba ignava</name>
    <name type="common">Anaerobic marine amoeba</name>
    <dbReference type="NCBI Taxonomy" id="1746090"/>
    <lineage>
        <taxon>Eukaryota</taxon>
        <taxon>Metamonada</taxon>
        <taxon>Anaeramoebidae</taxon>
        <taxon>Anaeramoeba</taxon>
    </lineage>
</organism>
<feature type="domain" description="AAA+ ATPase" evidence="9">
    <location>
        <begin position="740"/>
        <end position="877"/>
    </location>
</feature>
<dbReference type="InterPro" id="IPR027417">
    <property type="entry name" value="P-loop_NTPase"/>
</dbReference>
<feature type="region of interest" description="Disordered" evidence="8">
    <location>
        <begin position="1"/>
        <end position="26"/>
    </location>
</feature>
<dbReference type="OrthoDB" id="10254455at2759"/>
<sequence length="993" mass="115381">MTSKPELNNIKKQEEQMQQTKKVENINDNSKRGVKGFLYSLFDYDRYILLREGINNACQSLFDKNLQRSSAQILVRNTKAYLISHIRDVQLNKNFIQQNTHYELQSGMLIHILGSHKHKFLYLSAQDSLNMIFSPKEMKEKIEKNKKETKEKFENERNLKGDLKKKYHEKFQKLFIPIQNNNSQPKIKNIIKKEIYEQMKLMCSFPLQDDELVKKTRSKFRENILFVSKKGTEDIQYQLCKHIAKENQAGFLKVDFSTFFPVIKESKTKQNNDNTNTSGNLFDSENSKNKENSNDFDVSDDLDILDDIEEDSDDFEQSKYDEDPNQDNEFEPGQLIKFVGTTLSLDTVLLLNGTQLATPKLGPLFGSVGFVQITFPNSNYVGVQFNNKLSSRNGHTLGGICEQGVGAFVRKKDLEKATGFVNKKIQMLLFLDTLFEFVQDQKNQPLLIYIRDPDLILFDFPEIYHFMQFKMKIVVNVKAIFIFAVSTDKWDYFVEVPNIQSSNIVSFIMPRMLETTKITNSDISETSRIPKYLDMVRRKFHKLVANWMDFQVVNSMRKIFTMIILLPPPTHFTSLIEWNNKVSRCLERKNAIHNRKLLNSLISECNVELDFHLKFANFEKKLNRNQIIRIIRNAISQNLLRNTFEKPNNEKVLLSKQDIQQGYQLYTLSKKNHAKKAVENEEDLDEFEKKWIPHIIKPDMTGVSFKDVAGLENEISALQEIVILPLKRPDLFQRGNLAKPLQGVLLVGAPGTGKTLVAKALATESQAHFINVSINNISSKHFGEAEKNVRALFTLAYKLSPSVIFIDDVDCFLNQRSSDHQESEGYKIKNSFLEFWDGMKSSEYERVIVVAATNRPQDLDDAILRRFSRQIFLDIPNKNEREKIIRLILKDEELEENFDFNRLAEETPGFTGSDLRNLSVLAAHQPIREILSKKLSKLSDISFRPLTLYDFQESIPLIVNFMNENQDSESYTELLKWRKKPQNLQEPYDQMFN</sequence>
<feature type="compositionally biased region" description="Polar residues" evidence="8">
    <location>
        <begin position="271"/>
        <end position="281"/>
    </location>
</feature>
<comment type="subcellular location">
    <subcellularLocation>
        <location evidence="1">Mitochondrion outer membrane</location>
        <topology evidence="1">Single-pass membrane protein</topology>
    </subcellularLocation>
</comment>
<keyword evidence="3" id="KW-0472">Membrane</keyword>
<dbReference type="Pfam" id="PF00004">
    <property type="entry name" value="AAA"/>
    <property type="match status" value="1"/>
</dbReference>
<dbReference type="EMBL" id="JAPDFW010000058">
    <property type="protein sequence ID" value="KAJ5077371.1"/>
    <property type="molecule type" value="Genomic_DNA"/>
</dbReference>
<dbReference type="AlphaFoldDB" id="A0A9Q0LRH3"/>
<keyword evidence="6" id="KW-0496">Mitochondrion</keyword>
<dbReference type="GO" id="GO:0005524">
    <property type="term" value="F:ATP binding"/>
    <property type="evidence" value="ECO:0007669"/>
    <property type="project" value="UniProtKB-KW"/>
</dbReference>
<evidence type="ECO:0000256" key="2">
    <source>
        <dbReference type="ARBA" id="ARBA00022741"/>
    </source>
</evidence>
<evidence type="ECO:0000256" key="1">
    <source>
        <dbReference type="ARBA" id="ARBA00004572"/>
    </source>
</evidence>
<evidence type="ECO:0000313" key="11">
    <source>
        <dbReference type="Proteomes" id="UP001149090"/>
    </source>
</evidence>
<keyword evidence="3" id="KW-1000">Mitochondrion outer membrane</keyword>
<dbReference type="InterPro" id="IPR003593">
    <property type="entry name" value="AAA+_ATPase"/>
</dbReference>
<keyword evidence="2" id="KW-0547">Nucleotide-binding</keyword>
<keyword evidence="4" id="KW-0067">ATP-binding</keyword>
<proteinExistence type="predicted"/>